<gene>
    <name evidence="3" type="primary">gt2</name>
</gene>
<dbReference type="Pfam" id="PF00534">
    <property type="entry name" value="Glycos_transf_1"/>
    <property type="match status" value="1"/>
</dbReference>
<keyword evidence="3" id="KW-0808">Transferase</keyword>
<evidence type="ECO:0000259" key="2">
    <source>
        <dbReference type="Pfam" id="PF00534"/>
    </source>
</evidence>
<dbReference type="EMBL" id="MH444266">
    <property type="protein sequence ID" value="AXL96432.1"/>
    <property type="molecule type" value="Genomic_DNA"/>
</dbReference>
<dbReference type="SUPFAM" id="SSF53756">
    <property type="entry name" value="UDP-Glycosyltransferase/glycogen phosphorylase"/>
    <property type="match status" value="1"/>
</dbReference>
<dbReference type="InterPro" id="IPR001296">
    <property type="entry name" value="Glyco_trans_1"/>
</dbReference>
<feature type="domain" description="Glycosyl transferase family 1" evidence="2">
    <location>
        <begin position="172"/>
        <end position="270"/>
    </location>
</feature>
<dbReference type="Gene3D" id="3.40.50.2000">
    <property type="entry name" value="Glycogen Phosphorylase B"/>
    <property type="match status" value="2"/>
</dbReference>
<dbReference type="GO" id="GO:0016757">
    <property type="term" value="F:glycosyltransferase activity"/>
    <property type="evidence" value="ECO:0007669"/>
    <property type="project" value="InterPro"/>
</dbReference>
<keyword evidence="1" id="KW-0812">Transmembrane</keyword>
<name>A0A346CLF8_PROST</name>
<accession>A0A346CLF8</accession>
<feature type="transmembrane region" description="Helical" evidence="1">
    <location>
        <begin position="343"/>
        <end position="362"/>
    </location>
</feature>
<protein>
    <submittedName>
        <fullName evidence="3">Putative glycosyltransferase</fullName>
    </submittedName>
</protein>
<evidence type="ECO:0000256" key="1">
    <source>
        <dbReference type="SAM" id="Phobius"/>
    </source>
</evidence>
<sequence>MRLTLKHIFLSNSDHAGGIAYNVKKIYLELNKKNIKCSTLYLNNYKKSDIKKIVFEKDVLVLYCTSTMTLLISCMIFLIRASLLKKTIISQIIYHPRFIDPRVSHFRKILNFSIRNIPQRNIFYYSDECVYSSKIISYDLVDKNNIIGLCSIYNDIKAKEFSIHGVLNNYREKNKKIISTIGRLVDFKIGYIIELIRLAKMRNDFILVIIGFGPEEKKIIELISNSESIFFIGKRSIAESKYLVENSDLYVGMGTTLVDANSLSIPAIVAIESNNQGLTSGFFSSGSSMCFGEYSCTSQYYKLADFLSNILDDNEDIPKATKNKSHPWNKIENNIPYLENISFLKVLIIITSIFTSYIFRFFSKNDYH</sequence>
<keyword evidence="1" id="KW-0472">Membrane</keyword>
<evidence type="ECO:0000313" key="3">
    <source>
        <dbReference type="EMBL" id="AXL96432.1"/>
    </source>
</evidence>
<reference evidence="3" key="1">
    <citation type="submission" date="2018-06" db="EMBL/GenBank/DDBJ databases">
        <title>Development of a Molecular Serotyping Scheme and a Multiplexed Luminex-Based Array for Providencia.</title>
        <authorList>
            <person name="Du Y."/>
            <person name="Liu B."/>
        </authorList>
    </citation>
    <scope>NUCLEOTIDE SEQUENCE</scope>
</reference>
<keyword evidence="1" id="KW-1133">Transmembrane helix</keyword>
<dbReference type="AlphaFoldDB" id="A0A346CLF8"/>
<proteinExistence type="predicted"/>
<feature type="transmembrane region" description="Helical" evidence="1">
    <location>
        <begin position="60"/>
        <end position="79"/>
    </location>
</feature>
<organism evidence="3">
    <name type="scientific">Providencia stuartii</name>
    <dbReference type="NCBI Taxonomy" id="588"/>
    <lineage>
        <taxon>Bacteria</taxon>
        <taxon>Pseudomonadati</taxon>
        <taxon>Pseudomonadota</taxon>
        <taxon>Gammaproteobacteria</taxon>
        <taxon>Enterobacterales</taxon>
        <taxon>Morganellaceae</taxon>
        <taxon>Providencia</taxon>
    </lineage>
</organism>